<name>A0AAD3S5S7_NEPGR</name>
<evidence type="ECO:0000313" key="1">
    <source>
        <dbReference type="EMBL" id="GMH04731.1"/>
    </source>
</evidence>
<gene>
    <name evidence="1" type="ORF">Nepgr_006571</name>
</gene>
<accession>A0AAD3S5S7</accession>
<comment type="caution">
    <text evidence="1">The sequence shown here is derived from an EMBL/GenBank/DDBJ whole genome shotgun (WGS) entry which is preliminary data.</text>
</comment>
<dbReference type="EMBL" id="BSYO01000005">
    <property type="protein sequence ID" value="GMH04731.1"/>
    <property type="molecule type" value="Genomic_DNA"/>
</dbReference>
<keyword evidence="2" id="KW-1185">Reference proteome</keyword>
<dbReference type="AlphaFoldDB" id="A0AAD3S5S7"/>
<sequence>MLDGGNWVELLGRVICTQLCSRMRSSLHFFADVAADVVDSPLDETTCSFAIAGGSISLGLFCPRKSLGFLDAELVVSSWLVDVFGVGWLPCRMLCEDVAVGFLKMNLLDPVQSMAGEVIFRPCSYFAFPAIHAFWMRSDAGDGAVEALQSPFASSCWISPAARRVALTWHFNGVHKWMDLLTWLGAVLPLPYLACGGWWFGLRLDGLTDVESFCRSGQEGKLPTSHADLMCGQFRQFQMEVKLKCGNAYFNCYLAIWVCHDDQARSPSCWRLLCPC</sequence>
<evidence type="ECO:0000313" key="2">
    <source>
        <dbReference type="Proteomes" id="UP001279734"/>
    </source>
</evidence>
<proteinExistence type="predicted"/>
<reference evidence="1" key="1">
    <citation type="submission" date="2023-05" db="EMBL/GenBank/DDBJ databases">
        <title>Nepenthes gracilis genome sequencing.</title>
        <authorList>
            <person name="Fukushima K."/>
        </authorList>
    </citation>
    <scope>NUCLEOTIDE SEQUENCE</scope>
    <source>
        <strain evidence="1">SING2019-196</strain>
    </source>
</reference>
<dbReference type="Proteomes" id="UP001279734">
    <property type="component" value="Unassembled WGS sequence"/>
</dbReference>
<protein>
    <submittedName>
        <fullName evidence="1">Uncharacterized protein</fullName>
    </submittedName>
</protein>
<organism evidence="1 2">
    <name type="scientific">Nepenthes gracilis</name>
    <name type="common">Slender pitcher plant</name>
    <dbReference type="NCBI Taxonomy" id="150966"/>
    <lineage>
        <taxon>Eukaryota</taxon>
        <taxon>Viridiplantae</taxon>
        <taxon>Streptophyta</taxon>
        <taxon>Embryophyta</taxon>
        <taxon>Tracheophyta</taxon>
        <taxon>Spermatophyta</taxon>
        <taxon>Magnoliopsida</taxon>
        <taxon>eudicotyledons</taxon>
        <taxon>Gunneridae</taxon>
        <taxon>Pentapetalae</taxon>
        <taxon>Caryophyllales</taxon>
        <taxon>Nepenthaceae</taxon>
        <taxon>Nepenthes</taxon>
    </lineage>
</organism>